<evidence type="ECO:0000256" key="2">
    <source>
        <dbReference type="ARBA" id="ARBA00023002"/>
    </source>
</evidence>
<dbReference type="GO" id="GO:0042602">
    <property type="term" value="F:riboflavin reductase (NADPH) activity"/>
    <property type="evidence" value="ECO:0007669"/>
    <property type="project" value="TreeGrafter"/>
</dbReference>
<dbReference type="AlphaFoldDB" id="A0A368K0F4"/>
<comment type="caution">
    <text evidence="4">The sequence shown here is derived from an EMBL/GenBank/DDBJ whole genome shotgun (WGS) entry which is preliminary data.</text>
</comment>
<dbReference type="Pfam" id="PF01613">
    <property type="entry name" value="Flavin_Reduct"/>
    <property type="match status" value="1"/>
</dbReference>
<dbReference type="SUPFAM" id="SSF50475">
    <property type="entry name" value="FMN-binding split barrel"/>
    <property type="match status" value="1"/>
</dbReference>
<name>A0A368K0F4_9HYPH</name>
<keyword evidence="5" id="KW-1185">Reference proteome</keyword>
<keyword evidence="2" id="KW-0560">Oxidoreductase</keyword>
<dbReference type="EMBL" id="QOZG01000006">
    <property type="protein sequence ID" value="RCS22878.1"/>
    <property type="molecule type" value="Genomic_DNA"/>
</dbReference>
<dbReference type="PANTHER" id="PTHR30466">
    <property type="entry name" value="FLAVIN REDUCTASE"/>
    <property type="match status" value="1"/>
</dbReference>
<evidence type="ECO:0000256" key="1">
    <source>
        <dbReference type="ARBA" id="ARBA00008898"/>
    </source>
</evidence>
<evidence type="ECO:0000313" key="4">
    <source>
        <dbReference type="EMBL" id="RCS22878.1"/>
    </source>
</evidence>
<protein>
    <submittedName>
        <fullName evidence="4">Flavin reductase</fullName>
    </submittedName>
</protein>
<dbReference type="OrthoDB" id="9792858at2"/>
<dbReference type="InterPro" id="IPR050268">
    <property type="entry name" value="NADH-dep_flavin_reductase"/>
</dbReference>
<gene>
    <name evidence="4" type="ORF">DUT91_15425</name>
</gene>
<reference evidence="4 5" key="1">
    <citation type="submission" date="2018-07" db="EMBL/GenBank/DDBJ databases">
        <title>The draft genome of Phyllobacterium salinisoli.</title>
        <authorList>
            <person name="Liu L."/>
            <person name="Li L."/>
            <person name="Zhang X."/>
            <person name="Liang L."/>
        </authorList>
    </citation>
    <scope>NUCLEOTIDE SEQUENCE [LARGE SCALE GENOMIC DNA]</scope>
    <source>
        <strain evidence="4 5">LLAN61</strain>
    </source>
</reference>
<feature type="domain" description="Flavin reductase like" evidence="3">
    <location>
        <begin position="28"/>
        <end position="169"/>
    </location>
</feature>
<comment type="similarity">
    <text evidence="1">Belongs to the non-flavoprotein flavin reductase family.</text>
</comment>
<organism evidence="4 5">
    <name type="scientific">Phyllobacterium salinisoli</name>
    <dbReference type="NCBI Taxonomy" id="1899321"/>
    <lineage>
        <taxon>Bacteria</taxon>
        <taxon>Pseudomonadati</taxon>
        <taxon>Pseudomonadota</taxon>
        <taxon>Alphaproteobacteria</taxon>
        <taxon>Hyphomicrobiales</taxon>
        <taxon>Phyllobacteriaceae</taxon>
        <taxon>Phyllobacterium</taxon>
    </lineage>
</organism>
<dbReference type="SMART" id="SM00903">
    <property type="entry name" value="Flavin_Reduct"/>
    <property type="match status" value="1"/>
</dbReference>
<accession>A0A368K0F4</accession>
<dbReference type="InterPro" id="IPR012349">
    <property type="entry name" value="Split_barrel_FMN-bd"/>
</dbReference>
<proteinExistence type="inferred from homology"/>
<dbReference type="PANTHER" id="PTHR30466:SF11">
    <property type="entry name" value="FLAVIN-DEPENDENT MONOOXYGENASE, REDUCTASE SUBUNIT HSAB"/>
    <property type="match status" value="1"/>
</dbReference>
<dbReference type="InterPro" id="IPR002563">
    <property type="entry name" value="Flavin_Rdtase-like_dom"/>
</dbReference>
<dbReference type="Proteomes" id="UP000253420">
    <property type="component" value="Unassembled WGS sequence"/>
</dbReference>
<sequence>MAAANMSSHDEHVFVPDTANARTFRNALGSFTTGVTVVTAWGPGGPTGMTVNSFASVSLDPPLVLWSPAKSSARHGIYTTAEHYVIHVLSADQDELSDRFTRGGAGFDGLSWYANGEGAPIIPGTLARFECVRSTLHDAGDHTIIIGRVVRAAHREGDPLCFSRGSFGRFSRSA</sequence>
<dbReference type="Gene3D" id="2.30.110.10">
    <property type="entry name" value="Electron Transport, Fmn-binding Protein, Chain A"/>
    <property type="match status" value="1"/>
</dbReference>
<dbReference type="GO" id="GO:0010181">
    <property type="term" value="F:FMN binding"/>
    <property type="evidence" value="ECO:0007669"/>
    <property type="project" value="InterPro"/>
</dbReference>
<evidence type="ECO:0000313" key="5">
    <source>
        <dbReference type="Proteomes" id="UP000253420"/>
    </source>
</evidence>
<evidence type="ECO:0000259" key="3">
    <source>
        <dbReference type="SMART" id="SM00903"/>
    </source>
</evidence>